<reference evidence="3 4" key="1">
    <citation type="submission" date="2015-03" db="EMBL/GenBank/DDBJ databases">
        <title>Genome sequence of Pseudoalteromonas aurantia.</title>
        <authorList>
            <person name="Xie B.-B."/>
            <person name="Rong J.-C."/>
            <person name="Qin Q.-L."/>
            <person name="Zhang Y.-Z."/>
        </authorList>
    </citation>
    <scope>NUCLEOTIDE SEQUENCE [LARGE SCALE GENOMIC DNA]</scope>
    <source>
        <strain evidence="3 4">208</strain>
    </source>
</reference>
<feature type="transmembrane region" description="Helical" evidence="1">
    <location>
        <begin position="321"/>
        <end position="343"/>
    </location>
</feature>
<keyword evidence="4" id="KW-1185">Reference proteome</keyword>
<keyword evidence="1" id="KW-0472">Membrane</keyword>
<dbReference type="InterPro" id="IPR007349">
    <property type="entry name" value="DUF418"/>
</dbReference>
<evidence type="ECO:0000259" key="2">
    <source>
        <dbReference type="Pfam" id="PF04235"/>
    </source>
</evidence>
<keyword evidence="1" id="KW-0812">Transmembrane</keyword>
<feature type="transmembrane region" description="Helical" evidence="1">
    <location>
        <begin position="57"/>
        <end position="78"/>
    </location>
</feature>
<feature type="transmembrane region" description="Helical" evidence="1">
    <location>
        <begin position="18"/>
        <end position="37"/>
    </location>
</feature>
<feature type="transmembrane region" description="Helical" evidence="1">
    <location>
        <begin position="122"/>
        <end position="150"/>
    </location>
</feature>
<comment type="caution">
    <text evidence="3">The sequence shown here is derived from an EMBL/GenBank/DDBJ whole genome shotgun (WGS) entry which is preliminary data.</text>
</comment>
<dbReference type="EMBL" id="AQGV01000012">
    <property type="protein sequence ID" value="MBE0368371.1"/>
    <property type="molecule type" value="Genomic_DNA"/>
</dbReference>
<feature type="domain" description="DUF418" evidence="2">
    <location>
        <begin position="227"/>
        <end position="388"/>
    </location>
</feature>
<feature type="transmembrane region" description="Helical" evidence="1">
    <location>
        <begin position="350"/>
        <end position="372"/>
    </location>
</feature>
<sequence>MTLQQVPRLPLLDIFRGFAIFGIFFVNITIMHCLFINQDAFSVQFQDPLNDTVNRLLQLFFYNKFFPIFSFLFGFGIASQMQKKRQLKQPYIAFFTRRMSILFMFGLAHISFLWSGDVVHLYAILGLLCLVFIHASCKILVCISGVLLLFPFYDQLTHVVLQALPMQLDKQLLAYTEQGIIDTLRHGNYLQIITLHWHEYVANLPMLLFYLGPIALSMFLLGIAAGKARLTFASKEWTLHYKNMAIFIAIIGLIYKVIFLWLLPETQLYRNELLRPLWFKMMFLSDVTLGICYLWGIAWLWHKHIAQKFLMPFSYVGRTALSNYLLQSFIGLLLFTSLGASLYQTLSPMLCFIIASVVFMVQIGISAIWLHYFQYGPCEWLWRCGSYLEWVPFRKVKESVTQIHS</sequence>
<gene>
    <name evidence="3" type="ORF">PAUR_a1955</name>
</gene>
<proteinExistence type="predicted"/>
<feature type="transmembrane region" description="Helical" evidence="1">
    <location>
        <begin position="283"/>
        <end position="301"/>
    </location>
</feature>
<evidence type="ECO:0000313" key="3">
    <source>
        <dbReference type="EMBL" id="MBE0368371.1"/>
    </source>
</evidence>
<accession>A0ABR9EBK8</accession>
<dbReference type="RefSeq" id="WP_192507663.1">
    <property type="nucleotide sequence ID" value="NZ_AQGV01000012.1"/>
</dbReference>
<evidence type="ECO:0000256" key="1">
    <source>
        <dbReference type="SAM" id="Phobius"/>
    </source>
</evidence>
<feature type="transmembrane region" description="Helical" evidence="1">
    <location>
        <begin position="207"/>
        <end position="225"/>
    </location>
</feature>
<name>A0ABR9EBK8_9GAMM</name>
<dbReference type="PANTHER" id="PTHR30590">
    <property type="entry name" value="INNER MEMBRANE PROTEIN"/>
    <property type="match status" value="1"/>
</dbReference>
<protein>
    <recommendedName>
        <fullName evidence="2">DUF418 domain-containing protein</fullName>
    </recommendedName>
</protein>
<keyword evidence="1" id="KW-1133">Transmembrane helix</keyword>
<dbReference type="Proteomes" id="UP000615755">
    <property type="component" value="Unassembled WGS sequence"/>
</dbReference>
<dbReference type="Pfam" id="PF04235">
    <property type="entry name" value="DUF418"/>
    <property type="match status" value="1"/>
</dbReference>
<dbReference type="InterPro" id="IPR052529">
    <property type="entry name" value="Bact_Transport_Assoc"/>
</dbReference>
<organism evidence="3 4">
    <name type="scientific">Pseudoalteromonas aurantia 208</name>
    <dbReference type="NCBI Taxonomy" id="1314867"/>
    <lineage>
        <taxon>Bacteria</taxon>
        <taxon>Pseudomonadati</taxon>
        <taxon>Pseudomonadota</taxon>
        <taxon>Gammaproteobacteria</taxon>
        <taxon>Alteromonadales</taxon>
        <taxon>Pseudoalteromonadaceae</taxon>
        <taxon>Pseudoalteromonas</taxon>
    </lineage>
</organism>
<dbReference type="PANTHER" id="PTHR30590:SF3">
    <property type="entry name" value="HYPOTHETICAL MEMBRANE SPANNING PROTEIN"/>
    <property type="match status" value="1"/>
</dbReference>
<evidence type="ECO:0000313" key="4">
    <source>
        <dbReference type="Proteomes" id="UP000615755"/>
    </source>
</evidence>
<feature type="transmembrane region" description="Helical" evidence="1">
    <location>
        <begin position="99"/>
        <end position="116"/>
    </location>
</feature>
<feature type="transmembrane region" description="Helical" evidence="1">
    <location>
        <begin position="245"/>
        <end position="263"/>
    </location>
</feature>